<name>A0A6J8EU66_MYTCO</name>
<dbReference type="OrthoDB" id="6154566at2759"/>
<reference evidence="1 2" key="1">
    <citation type="submission" date="2020-06" db="EMBL/GenBank/DDBJ databases">
        <authorList>
            <person name="Li R."/>
            <person name="Bekaert M."/>
        </authorList>
    </citation>
    <scope>NUCLEOTIDE SEQUENCE [LARGE SCALE GENOMIC DNA]</scope>
    <source>
        <strain evidence="2">wild</strain>
    </source>
</reference>
<gene>
    <name evidence="1" type="ORF">MCOR_55241</name>
</gene>
<evidence type="ECO:0000313" key="2">
    <source>
        <dbReference type="Proteomes" id="UP000507470"/>
    </source>
</evidence>
<dbReference type="AlphaFoldDB" id="A0A6J8EU66"/>
<dbReference type="Proteomes" id="UP000507470">
    <property type="component" value="Unassembled WGS sequence"/>
</dbReference>
<dbReference type="EMBL" id="CACVKT020009755">
    <property type="protein sequence ID" value="CAC5423252.1"/>
    <property type="molecule type" value="Genomic_DNA"/>
</dbReference>
<proteinExistence type="predicted"/>
<keyword evidence="2" id="KW-1185">Reference proteome</keyword>
<sequence>MNRNKLRLYRRYKKDLQPEQYASDAMPCHLRGYLCKLRCGTLPLSVETGRYRKPPLPLDERIYPFCHYAIKDEIHFLINCGMKLKDRNACQTCCIEEPVLHVLLEYQAYIDMISFSMQGPACFSQSCFTLKTSNEMGKKYMTSVIKARNELLHDNVLINLHV</sequence>
<accession>A0A6J8EU66</accession>
<protein>
    <submittedName>
        <fullName evidence="1">Uncharacterized protein</fullName>
    </submittedName>
</protein>
<evidence type="ECO:0000313" key="1">
    <source>
        <dbReference type="EMBL" id="CAC5423252.1"/>
    </source>
</evidence>
<organism evidence="1 2">
    <name type="scientific">Mytilus coruscus</name>
    <name type="common">Sea mussel</name>
    <dbReference type="NCBI Taxonomy" id="42192"/>
    <lineage>
        <taxon>Eukaryota</taxon>
        <taxon>Metazoa</taxon>
        <taxon>Spiralia</taxon>
        <taxon>Lophotrochozoa</taxon>
        <taxon>Mollusca</taxon>
        <taxon>Bivalvia</taxon>
        <taxon>Autobranchia</taxon>
        <taxon>Pteriomorphia</taxon>
        <taxon>Mytilida</taxon>
        <taxon>Mytiloidea</taxon>
        <taxon>Mytilidae</taxon>
        <taxon>Mytilinae</taxon>
        <taxon>Mytilus</taxon>
    </lineage>
</organism>